<keyword evidence="3" id="KW-0540">Nuclease</keyword>
<proteinExistence type="predicted"/>
<dbReference type="OrthoDB" id="9773856at2"/>
<dbReference type="InterPro" id="IPR029052">
    <property type="entry name" value="Metallo-depent_PP-like"/>
</dbReference>
<comment type="caution">
    <text evidence="3">The sequence shown here is derived from an EMBL/GenBank/DDBJ whole genome shotgun (WGS) entry which is preliminary data.</text>
</comment>
<sequence length="418" mass="47198">MFTFIHCADLHLDSPLRGLSARDDLPEADIRLATRRALQNLVDLSIAEHVAFVVIAGDVYDGDWEDYETGLYFNRCMAQLGEHGITVYLIRGNHDAASHMTHQLNLPKNVYRFSETSPETILLNDLGVAIHGQGFATREVFSDLVTEYPSPVLGYFNIGILHTSLQGQPGHEPYAPCRLEDLVQKGYDYWALGHIHKRQILYENPFIVYPGNIQGRHIRETGDKGCTLVTVDGSHVELRHCSLDVLRFEVITLDLSGIESEEMFALMLNQEFLQVIARNAGYPLILRVIIVGQTLLHELFLRERERYQHEVLSASYLLAGARLWIEKVQFQTESAIALNVLKEAQDLLPTLTEAISAAAQDEQLIQDFLSDMKKFLGRMGEYTKLSDHGLLDSHEDLQVLREETRQMLTALLQGGSGE</sequence>
<name>A0A2U3D7K6_SULT2</name>
<dbReference type="AlphaFoldDB" id="A0A2U3D7K6"/>
<dbReference type="InterPro" id="IPR004843">
    <property type="entry name" value="Calcineurin-like_PHP"/>
</dbReference>
<feature type="domain" description="Calcineurin-like phosphoesterase" evidence="2">
    <location>
        <begin position="3"/>
        <end position="197"/>
    </location>
</feature>
<keyword evidence="3" id="KW-0269">Exonuclease</keyword>
<dbReference type="PANTHER" id="PTHR30337:SF7">
    <property type="entry name" value="PHOSPHOESTERASE"/>
    <property type="match status" value="1"/>
</dbReference>
<dbReference type="CDD" id="cd00840">
    <property type="entry name" value="MPP_Mre11_N"/>
    <property type="match status" value="1"/>
</dbReference>
<dbReference type="InterPro" id="IPR050535">
    <property type="entry name" value="DNA_Repair-Maintenance_Comp"/>
</dbReference>
<evidence type="ECO:0000256" key="1">
    <source>
        <dbReference type="ARBA" id="ARBA00022801"/>
    </source>
</evidence>
<evidence type="ECO:0000313" key="4">
    <source>
        <dbReference type="Proteomes" id="UP000245380"/>
    </source>
</evidence>
<dbReference type="Gene3D" id="3.60.21.10">
    <property type="match status" value="1"/>
</dbReference>
<dbReference type="PANTHER" id="PTHR30337">
    <property type="entry name" value="COMPONENT OF ATP-DEPENDENT DSDNA EXONUCLEASE"/>
    <property type="match status" value="1"/>
</dbReference>
<organism evidence="3 4">
    <name type="scientific">Sulfoacidibacillus thermotolerans</name>
    <name type="common">Acidibacillus sulfuroxidans</name>
    <dbReference type="NCBI Taxonomy" id="1765684"/>
    <lineage>
        <taxon>Bacteria</taxon>
        <taxon>Bacillati</taxon>
        <taxon>Bacillota</taxon>
        <taxon>Bacilli</taxon>
        <taxon>Bacillales</taxon>
        <taxon>Alicyclobacillaceae</taxon>
        <taxon>Sulfoacidibacillus</taxon>
    </lineage>
</organism>
<evidence type="ECO:0000313" key="3">
    <source>
        <dbReference type="EMBL" id="PWI57233.1"/>
    </source>
</evidence>
<dbReference type="InterPro" id="IPR041796">
    <property type="entry name" value="Mre11_N"/>
</dbReference>
<dbReference type="Pfam" id="PF00149">
    <property type="entry name" value="Metallophos"/>
    <property type="match status" value="1"/>
</dbReference>
<keyword evidence="4" id="KW-1185">Reference proteome</keyword>
<keyword evidence="1" id="KW-0378">Hydrolase</keyword>
<accession>A0A2U3D7K6</accession>
<evidence type="ECO:0000259" key="2">
    <source>
        <dbReference type="Pfam" id="PF00149"/>
    </source>
</evidence>
<protein>
    <submittedName>
        <fullName evidence="3">DNA repair exonuclease</fullName>
    </submittedName>
</protein>
<dbReference type="EMBL" id="MPDK01000016">
    <property type="protein sequence ID" value="PWI57233.1"/>
    <property type="molecule type" value="Genomic_DNA"/>
</dbReference>
<dbReference type="InterPro" id="IPR014576">
    <property type="entry name" value="Pesterase_YhaO"/>
</dbReference>
<dbReference type="SUPFAM" id="SSF56300">
    <property type="entry name" value="Metallo-dependent phosphatases"/>
    <property type="match status" value="1"/>
</dbReference>
<reference evidence="3 4" key="1">
    <citation type="submission" date="2016-11" db="EMBL/GenBank/DDBJ databases">
        <title>Comparative genomics of Acidibacillus ferroxidans species.</title>
        <authorList>
            <person name="Oliveira G."/>
            <person name="Nunes G."/>
            <person name="Oliveira R."/>
            <person name="Araujo F."/>
            <person name="Salim A."/>
            <person name="Scholte L."/>
            <person name="Morais D."/>
            <person name="Nancucheo I."/>
            <person name="Johnson D.B."/>
            <person name="Grail B."/>
            <person name="Bittencourt J."/>
            <person name="Valadares R."/>
        </authorList>
    </citation>
    <scope>NUCLEOTIDE SEQUENCE [LARGE SCALE GENOMIC DNA]</scope>
    <source>
        <strain evidence="3 4">Y002</strain>
    </source>
</reference>
<dbReference type="PIRSF" id="PIRSF033091">
    <property type="entry name" value="Pesterase_YhaO"/>
    <property type="match status" value="1"/>
</dbReference>
<dbReference type="Proteomes" id="UP000245380">
    <property type="component" value="Unassembled WGS sequence"/>
</dbReference>
<gene>
    <name evidence="3" type="ORF">BM613_09600</name>
</gene>
<dbReference type="GO" id="GO:0004527">
    <property type="term" value="F:exonuclease activity"/>
    <property type="evidence" value="ECO:0007669"/>
    <property type="project" value="UniProtKB-KW"/>
</dbReference>
<dbReference type="RefSeq" id="WP_109430974.1">
    <property type="nucleotide sequence ID" value="NZ_MPDK01000016.1"/>
</dbReference>